<dbReference type="KEGG" id="hcu:MUN79_22950"/>
<proteinExistence type="predicted"/>
<dbReference type="Proteomes" id="UP000831796">
    <property type="component" value="Chromosome"/>
</dbReference>
<keyword evidence="2" id="KW-1185">Reference proteome</keyword>
<dbReference type="AlphaFoldDB" id="A0A8T9Q332"/>
<evidence type="ECO:0000313" key="1">
    <source>
        <dbReference type="EMBL" id="UOQ71445.1"/>
    </source>
</evidence>
<name>A0A8T9Q332_9BACT</name>
<dbReference type="RefSeq" id="WP_244674852.1">
    <property type="nucleotide sequence ID" value="NZ_CP095046.1"/>
</dbReference>
<evidence type="ECO:0008006" key="3">
    <source>
        <dbReference type="Google" id="ProtNLM"/>
    </source>
</evidence>
<accession>A0A8T9Q332</accession>
<dbReference type="EMBL" id="CP095046">
    <property type="protein sequence ID" value="UOQ71445.1"/>
    <property type="molecule type" value="Genomic_DNA"/>
</dbReference>
<sequence>MSASFSDPTANNTQLVRYSLELPAMTTPESIVAVREVLQAQNLVVDQITEGQAHVASATGTEPDWPTIKQALIDAGFPVTHTHTIDD</sequence>
<organism evidence="1 2">
    <name type="scientific">Hymenobacter cellulosilyticus</name>
    <dbReference type="NCBI Taxonomy" id="2932248"/>
    <lineage>
        <taxon>Bacteria</taxon>
        <taxon>Pseudomonadati</taxon>
        <taxon>Bacteroidota</taxon>
        <taxon>Cytophagia</taxon>
        <taxon>Cytophagales</taxon>
        <taxon>Hymenobacteraceae</taxon>
        <taxon>Hymenobacter</taxon>
    </lineage>
</organism>
<evidence type="ECO:0000313" key="2">
    <source>
        <dbReference type="Proteomes" id="UP000831796"/>
    </source>
</evidence>
<reference evidence="1" key="1">
    <citation type="submission" date="2022-04" db="EMBL/GenBank/DDBJ databases">
        <title>Hymenobacter sp. isolated from the air.</title>
        <authorList>
            <person name="Won M."/>
            <person name="Lee C.-M."/>
            <person name="Woen H.-Y."/>
            <person name="Kwon S.-W."/>
        </authorList>
    </citation>
    <scope>NUCLEOTIDE SEQUENCE</scope>
    <source>
        <strain evidence="1">5116S-3</strain>
    </source>
</reference>
<gene>
    <name evidence="1" type="ORF">MUN79_22950</name>
</gene>
<protein>
    <recommendedName>
        <fullName evidence="3">HMA domain-containing protein</fullName>
    </recommendedName>
</protein>